<keyword evidence="3" id="KW-1185">Reference proteome</keyword>
<dbReference type="EMBL" id="ML979142">
    <property type="protein sequence ID" value="KAF1911700.1"/>
    <property type="molecule type" value="Genomic_DNA"/>
</dbReference>
<gene>
    <name evidence="2" type="ORF">BDU57DRAFT_523667</name>
</gene>
<feature type="region of interest" description="Disordered" evidence="1">
    <location>
        <begin position="1"/>
        <end position="104"/>
    </location>
</feature>
<feature type="compositionally biased region" description="Basic and acidic residues" evidence="1">
    <location>
        <begin position="369"/>
        <end position="393"/>
    </location>
</feature>
<evidence type="ECO:0000256" key="1">
    <source>
        <dbReference type="SAM" id="MobiDB-lite"/>
    </source>
</evidence>
<proteinExistence type="predicted"/>
<accession>A0A6A5QA02</accession>
<organism evidence="2 3">
    <name type="scientific">Ampelomyces quisqualis</name>
    <name type="common">Powdery mildew agent</name>
    <dbReference type="NCBI Taxonomy" id="50730"/>
    <lineage>
        <taxon>Eukaryota</taxon>
        <taxon>Fungi</taxon>
        <taxon>Dikarya</taxon>
        <taxon>Ascomycota</taxon>
        <taxon>Pezizomycotina</taxon>
        <taxon>Dothideomycetes</taxon>
        <taxon>Pleosporomycetidae</taxon>
        <taxon>Pleosporales</taxon>
        <taxon>Pleosporineae</taxon>
        <taxon>Phaeosphaeriaceae</taxon>
        <taxon>Ampelomyces</taxon>
    </lineage>
</organism>
<protein>
    <submittedName>
        <fullName evidence="2">Uncharacterized protein</fullName>
    </submittedName>
</protein>
<reference evidence="2" key="1">
    <citation type="journal article" date="2020" name="Stud. Mycol.">
        <title>101 Dothideomycetes genomes: a test case for predicting lifestyles and emergence of pathogens.</title>
        <authorList>
            <person name="Haridas S."/>
            <person name="Albert R."/>
            <person name="Binder M."/>
            <person name="Bloem J."/>
            <person name="Labutti K."/>
            <person name="Salamov A."/>
            <person name="Andreopoulos B."/>
            <person name="Baker S."/>
            <person name="Barry K."/>
            <person name="Bills G."/>
            <person name="Bluhm B."/>
            <person name="Cannon C."/>
            <person name="Castanera R."/>
            <person name="Culley D."/>
            <person name="Daum C."/>
            <person name="Ezra D."/>
            <person name="Gonzalez J."/>
            <person name="Henrissat B."/>
            <person name="Kuo A."/>
            <person name="Liang C."/>
            <person name="Lipzen A."/>
            <person name="Lutzoni F."/>
            <person name="Magnuson J."/>
            <person name="Mondo S."/>
            <person name="Nolan M."/>
            <person name="Ohm R."/>
            <person name="Pangilinan J."/>
            <person name="Park H.-J."/>
            <person name="Ramirez L."/>
            <person name="Alfaro M."/>
            <person name="Sun H."/>
            <person name="Tritt A."/>
            <person name="Yoshinaga Y."/>
            <person name="Zwiers L.-H."/>
            <person name="Turgeon B."/>
            <person name="Goodwin S."/>
            <person name="Spatafora J."/>
            <person name="Crous P."/>
            <person name="Grigoriev I."/>
        </authorList>
    </citation>
    <scope>NUCLEOTIDE SEQUENCE</scope>
    <source>
        <strain evidence="2">HMLAC05119</strain>
    </source>
</reference>
<feature type="compositionally biased region" description="Polar residues" evidence="1">
    <location>
        <begin position="329"/>
        <end position="344"/>
    </location>
</feature>
<dbReference type="Proteomes" id="UP000800096">
    <property type="component" value="Unassembled WGS sequence"/>
</dbReference>
<evidence type="ECO:0000313" key="3">
    <source>
        <dbReference type="Proteomes" id="UP000800096"/>
    </source>
</evidence>
<feature type="region of interest" description="Disordered" evidence="1">
    <location>
        <begin position="180"/>
        <end position="401"/>
    </location>
</feature>
<dbReference type="AlphaFoldDB" id="A0A6A5QA02"/>
<dbReference type="OrthoDB" id="5374569at2759"/>
<feature type="compositionally biased region" description="Low complexity" evidence="1">
    <location>
        <begin position="270"/>
        <end position="290"/>
    </location>
</feature>
<evidence type="ECO:0000313" key="2">
    <source>
        <dbReference type="EMBL" id="KAF1911700.1"/>
    </source>
</evidence>
<name>A0A6A5QA02_AMPQU</name>
<sequence>MPRQLPWINKSGESRTRVKQPAKARPVSKPPSDIDDDFFHGTILASSGKGKGKVLRDEDDSDDDLPDLPAEPSTPRTKSKNKDAFRRNRAHSSSPPLIGDDVQPLAEEMHKGVSKFDLRDDEWMMVEDEFLETAKMFTRHLHIAEYEKLKEQIEAKKKEQVQAPRPVVAGSKLSIESTMKKKAEVQEKRQRKAIRDVFASQVDDDDESVRAVASAARPTSTLKRPFIPANNDSDSEDLDISKPTFKRPPRPAVSDTGPTSAVRPSAITGPKSASSAPSFAKPTSPSPAKSHVTTSRKSRATPFDMLDDYIPRAKRPDAPPGIEECKASAPTSARTMASLTSSEVSRPAHASPPASTKGIDDWDLGLSKETAERIAKRKAARENEGKEKKKVGLDDIPTFLV</sequence>
<feature type="compositionally biased region" description="Acidic residues" evidence="1">
    <location>
        <begin position="57"/>
        <end position="66"/>
    </location>
</feature>